<evidence type="ECO:0000256" key="1">
    <source>
        <dbReference type="SAM" id="MobiDB-lite"/>
    </source>
</evidence>
<evidence type="ECO:0000256" key="2">
    <source>
        <dbReference type="SAM" id="Phobius"/>
    </source>
</evidence>
<evidence type="ECO:0000313" key="3">
    <source>
        <dbReference type="EMBL" id="SFF10947.1"/>
    </source>
</evidence>
<protein>
    <recommendedName>
        <fullName evidence="5">Integral membrane protein</fullName>
    </recommendedName>
</protein>
<accession>A0A1I2G1P7</accession>
<feature type="transmembrane region" description="Helical" evidence="2">
    <location>
        <begin position="42"/>
        <end position="65"/>
    </location>
</feature>
<keyword evidence="2" id="KW-1133">Transmembrane helix</keyword>
<dbReference type="EMBL" id="FONG01000008">
    <property type="protein sequence ID" value="SFF10947.1"/>
    <property type="molecule type" value="Genomic_DNA"/>
</dbReference>
<name>A0A1I2G1P7_9ACTN</name>
<feature type="compositionally biased region" description="Gly residues" evidence="1">
    <location>
        <begin position="434"/>
        <end position="445"/>
    </location>
</feature>
<evidence type="ECO:0008006" key="5">
    <source>
        <dbReference type="Google" id="ProtNLM"/>
    </source>
</evidence>
<keyword evidence="2" id="KW-0472">Membrane</keyword>
<feature type="transmembrane region" description="Helical" evidence="2">
    <location>
        <begin position="377"/>
        <end position="395"/>
    </location>
</feature>
<reference evidence="4" key="1">
    <citation type="submission" date="2016-10" db="EMBL/GenBank/DDBJ databases">
        <authorList>
            <person name="Varghese N."/>
            <person name="Submissions S."/>
        </authorList>
    </citation>
    <scope>NUCLEOTIDE SEQUENCE [LARGE SCALE GENOMIC DNA]</scope>
    <source>
        <strain evidence="4">CGMCC 4.3510</strain>
    </source>
</reference>
<dbReference type="STRING" id="380248.SAMN05216251_108190"/>
<sequence>MAATAGGPASGAGPLDDGERAELTALRARVAGLTSRHRLRSFFSAVLITLAAVFAPLSAVAVWVADVMGSTDRYVQTMAPLADNPHVQAGISDRVTSAIMDRVDLDSLLSSVTPSDRPGIEAALGGLSGPIGAGVKDFVHGTVLTFVSSGAFSTVWEQLNRQAHTAVVDALTGSNDSAVQVENNTVTLDLAPVVATVKQQLVDRGLKAAASIPEVRTDFTLVKSDEIGRVKTGFRALQLAGDWLPVVAVVVAGAGVLLAVRRRRALVAAALGIAAGVAVLGIALALFRTFYLDHLAPDVHHAAAAAVYDQVVRFLRASVRMVITLGVVVALGAWLSGPGRWAVRVRAMWESGIAAVREAAGVTSLGPVGPWVNRFRVWLRWAVVAVASVVLALWSYPTGMVIFWIAVVALAGLAVVEFLDDRPTDTDTTAAAGGPHGPGSGATAS</sequence>
<keyword evidence="2" id="KW-0812">Transmembrane</keyword>
<feature type="transmembrane region" description="Helical" evidence="2">
    <location>
        <begin position="401"/>
        <end position="419"/>
    </location>
</feature>
<feature type="transmembrane region" description="Helical" evidence="2">
    <location>
        <begin position="317"/>
        <end position="336"/>
    </location>
</feature>
<feature type="region of interest" description="Disordered" evidence="1">
    <location>
        <begin position="426"/>
        <end position="445"/>
    </location>
</feature>
<dbReference type="RefSeq" id="WP_245796080.1">
    <property type="nucleotide sequence ID" value="NZ_FONG01000008.1"/>
</dbReference>
<proteinExistence type="predicted"/>
<feature type="transmembrane region" description="Helical" evidence="2">
    <location>
        <begin position="267"/>
        <end position="287"/>
    </location>
</feature>
<dbReference type="Proteomes" id="UP000199323">
    <property type="component" value="Unassembled WGS sequence"/>
</dbReference>
<organism evidence="3 4">
    <name type="scientific">Actinacidiphila alni</name>
    <dbReference type="NCBI Taxonomy" id="380248"/>
    <lineage>
        <taxon>Bacteria</taxon>
        <taxon>Bacillati</taxon>
        <taxon>Actinomycetota</taxon>
        <taxon>Actinomycetes</taxon>
        <taxon>Kitasatosporales</taxon>
        <taxon>Streptomycetaceae</taxon>
        <taxon>Actinacidiphila</taxon>
    </lineage>
</organism>
<feature type="transmembrane region" description="Helical" evidence="2">
    <location>
        <begin position="243"/>
        <end position="260"/>
    </location>
</feature>
<gene>
    <name evidence="3" type="ORF">SAMN05216251_108190</name>
</gene>
<keyword evidence="4" id="KW-1185">Reference proteome</keyword>
<evidence type="ECO:0000313" key="4">
    <source>
        <dbReference type="Proteomes" id="UP000199323"/>
    </source>
</evidence>
<dbReference type="AlphaFoldDB" id="A0A1I2G1P7"/>